<dbReference type="GO" id="GO:0006749">
    <property type="term" value="P:glutathione metabolic process"/>
    <property type="evidence" value="ECO:0007669"/>
    <property type="project" value="TreeGrafter"/>
</dbReference>
<comment type="caution">
    <text evidence="2">The sequence shown here is derived from an EMBL/GenBank/DDBJ whole genome shotgun (WGS) entry which is preliminary data.</text>
</comment>
<gene>
    <name evidence="2" type="ORF">E2F43_11210</name>
</gene>
<proteinExistence type="predicted"/>
<dbReference type="InterPro" id="IPR036282">
    <property type="entry name" value="Glutathione-S-Trfase_C_sf"/>
</dbReference>
<keyword evidence="3" id="KW-1185">Reference proteome</keyword>
<keyword evidence="2" id="KW-0808">Transferase</keyword>
<name>A0A4R5LSZ5_9GAMM</name>
<evidence type="ECO:0000313" key="2">
    <source>
        <dbReference type="EMBL" id="TDG14048.1"/>
    </source>
</evidence>
<evidence type="ECO:0000313" key="3">
    <source>
        <dbReference type="Proteomes" id="UP000295554"/>
    </source>
</evidence>
<dbReference type="Proteomes" id="UP000295554">
    <property type="component" value="Unassembled WGS sequence"/>
</dbReference>
<dbReference type="InterPro" id="IPR004045">
    <property type="entry name" value="Glutathione_S-Trfase_N"/>
</dbReference>
<dbReference type="SUPFAM" id="SSF47616">
    <property type="entry name" value="GST C-terminal domain-like"/>
    <property type="match status" value="1"/>
</dbReference>
<dbReference type="InterPro" id="IPR011767">
    <property type="entry name" value="GLR_AS"/>
</dbReference>
<dbReference type="PANTHER" id="PTHR42673">
    <property type="entry name" value="MALEYLACETOACETATE ISOMERASE"/>
    <property type="match status" value="1"/>
</dbReference>
<dbReference type="GO" id="GO:0004364">
    <property type="term" value="F:glutathione transferase activity"/>
    <property type="evidence" value="ECO:0007669"/>
    <property type="project" value="TreeGrafter"/>
</dbReference>
<dbReference type="PROSITE" id="PS51354">
    <property type="entry name" value="GLUTAREDOXIN_2"/>
    <property type="match status" value="1"/>
</dbReference>
<dbReference type="Gene3D" id="1.20.1050.10">
    <property type="match status" value="1"/>
</dbReference>
<dbReference type="PROSITE" id="PS00195">
    <property type="entry name" value="GLUTAREDOXIN_1"/>
    <property type="match status" value="1"/>
</dbReference>
<dbReference type="SFLD" id="SFLDS00019">
    <property type="entry name" value="Glutathione_Transferase_(cytos"/>
    <property type="match status" value="1"/>
</dbReference>
<dbReference type="SUPFAM" id="SSF52833">
    <property type="entry name" value="Thioredoxin-like"/>
    <property type="match status" value="1"/>
</dbReference>
<dbReference type="InterPro" id="IPR040079">
    <property type="entry name" value="Glutathione_S-Trfase"/>
</dbReference>
<organism evidence="2 3">
    <name type="scientific">Seongchinamella unica</name>
    <dbReference type="NCBI Taxonomy" id="2547392"/>
    <lineage>
        <taxon>Bacteria</taxon>
        <taxon>Pseudomonadati</taxon>
        <taxon>Pseudomonadota</taxon>
        <taxon>Gammaproteobacteria</taxon>
        <taxon>Cellvibrionales</taxon>
        <taxon>Halieaceae</taxon>
        <taxon>Seongchinamella</taxon>
    </lineage>
</organism>
<dbReference type="Gene3D" id="3.40.30.10">
    <property type="entry name" value="Glutaredoxin"/>
    <property type="match status" value="1"/>
</dbReference>
<accession>A0A4R5LSZ5</accession>
<dbReference type="RefSeq" id="WP_133212623.1">
    <property type="nucleotide sequence ID" value="NZ_SMSE01000002.1"/>
</dbReference>
<dbReference type="InterPro" id="IPR036249">
    <property type="entry name" value="Thioredoxin-like_sf"/>
</dbReference>
<dbReference type="GO" id="GO:0006559">
    <property type="term" value="P:L-phenylalanine catabolic process"/>
    <property type="evidence" value="ECO:0007669"/>
    <property type="project" value="TreeGrafter"/>
</dbReference>
<dbReference type="SFLD" id="SFLDG00358">
    <property type="entry name" value="Main_(cytGST)"/>
    <property type="match status" value="1"/>
</dbReference>
<dbReference type="OrthoDB" id="9799538at2"/>
<dbReference type="PANTHER" id="PTHR42673:SF4">
    <property type="entry name" value="MALEYLACETOACETATE ISOMERASE"/>
    <property type="match status" value="1"/>
</dbReference>
<dbReference type="Pfam" id="PF13417">
    <property type="entry name" value="GST_N_3"/>
    <property type="match status" value="1"/>
</dbReference>
<reference evidence="2 3" key="1">
    <citation type="submission" date="2019-03" db="EMBL/GenBank/DDBJ databases">
        <title>Seongchinamella monodicae gen. nov., sp. nov., a novel member of the Gammaproteobacteria isolated from a tidal mudflat of beach.</title>
        <authorList>
            <person name="Yang H.G."/>
            <person name="Kang J.W."/>
            <person name="Lee S.D."/>
        </authorList>
    </citation>
    <scope>NUCLEOTIDE SEQUENCE [LARGE SCALE GENOMIC DNA]</scope>
    <source>
        <strain evidence="2 3">GH4-78</strain>
    </source>
</reference>
<dbReference type="CDD" id="cd00570">
    <property type="entry name" value="GST_N_family"/>
    <property type="match status" value="1"/>
</dbReference>
<dbReference type="PROSITE" id="PS50404">
    <property type="entry name" value="GST_NTER"/>
    <property type="match status" value="1"/>
</dbReference>
<sequence>MITLYERTDCPFCWKVRLALAELGVDYKSVASQLGAPHPEVRRLSPVGTVPVLVDGDVFIWESAIIIDYLDAAYGQGRLLPAGTLEQIRVRLLHAYSDKCVGPALRDLVFEKRSKAPPDWDWELIDASEQRWRDCQQWLEGTADSVIADSSATLSAAACALAARAGVAAAYGSPIEREFPALYSWFTGVTKRPSWHAAYPTSFIAVDA</sequence>
<evidence type="ECO:0000259" key="1">
    <source>
        <dbReference type="PROSITE" id="PS50404"/>
    </source>
</evidence>
<dbReference type="AlphaFoldDB" id="A0A4R5LSZ5"/>
<dbReference type="EMBL" id="SMSE01000002">
    <property type="protein sequence ID" value="TDG14048.1"/>
    <property type="molecule type" value="Genomic_DNA"/>
</dbReference>
<feature type="domain" description="GST N-terminal" evidence="1">
    <location>
        <begin position="1"/>
        <end position="78"/>
    </location>
</feature>
<protein>
    <submittedName>
        <fullName evidence="2">Glutathione S-transferase family protein</fullName>
    </submittedName>
</protein>
<dbReference type="GO" id="GO:0016034">
    <property type="term" value="F:maleylacetoacetate isomerase activity"/>
    <property type="evidence" value="ECO:0007669"/>
    <property type="project" value="TreeGrafter"/>
</dbReference>